<feature type="domain" description="P/Homo B" evidence="9">
    <location>
        <begin position="659"/>
        <end position="775"/>
    </location>
</feature>
<feature type="signal peptide" evidence="7">
    <location>
        <begin position="1"/>
        <end position="20"/>
    </location>
</feature>
<comment type="caution">
    <text evidence="11">The sequence shown here is derived from an EMBL/GenBank/DDBJ whole genome shotgun (WGS) entry which is preliminary data.</text>
</comment>
<evidence type="ECO:0000256" key="6">
    <source>
        <dbReference type="SAM" id="MobiDB-lite"/>
    </source>
</evidence>
<evidence type="ECO:0000313" key="11">
    <source>
        <dbReference type="EMBL" id="MFD0725466.1"/>
    </source>
</evidence>
<keyword evidence="12" id="KW-1185">Reference proteome</keyword>
<dbReference type="PROSITE" id="PS52035">
    <property type="entry name" value="PEPTIDASE_M14"/>
    <property type="match status" value="1"/>
</dbReference>
<dbReference type="SUPFAM" id="SSF53187">
    <property type="entry name" value="Zn-dependent exopeptidases"/>
    <property type="match status" value="1"/>
</dbReference>
<feature type="domain" description="Peptidase M14" evidence="10">
    <location>
        <begin position="120"/>
        <end position="444"/>
    </location>
</feature>
<evidence type="ECO:0000259" key="8">
    <source>
        <dbReference type="PROSITE" id="PS50093"/>
    </source>
</evidence>
<evidence type="ECO:0000256" key="5">
    <source>
        <dbReference type="PROSITE-ProRule" id="PRU01379"/>
    </source>
</evidence>
<evidence type="ECO:0000256" key="2">
    <source>
        <dbReference type="ARBA" id="ARBA00005988"/>
    </source>
</evidence>
<dbReference type="PRINTS" id="PR00765">
    <property type="entry name" value="CRBOXYPTASEA"/>
</dbReference>
<dbReference type="Pfam" id="PF01483">
    <property type="entry name" value="P_proprotein"/>
    <property type="match status" value="1"/>
</dbReference>
<keyword evidence="3" id="KW-0645">Protease</keyword>
<comment type="similarity">
    <text evidence="2 5">Belongs to the peptidase M14 family.</text>
</comment>
<keyword evidence="7" id="KW-0732">Signal</keyword>
<evidence type="ECO:0000259" key="9">
    <source>
        <dbReference type="PROSITE" id="PS51829"/>
    </source>
</evidence>
<gene>
    <name evidence="11" type="ORF">ACFQ0E_07615</name>
</gene>
<dbReference type="InterPro" id="IPR002884">
    <property type="entry name" value="P_dom"/>
</dbReference>
<dbReference type="Pfam" id="PF00246">
    <property type="entry name" value="Peptidase_M14"/>
    <property type="match status" value="1"/>
</dbReference>
<evidence type="ECO:0000256" key="7">
    <source>
        <dbReference type="SAM" id="SignalP"/>
    </source>
</evidence>
<dbReference type="RefSeq" id="WP_386823084.1">
    <property type="nucleotide sequence ID" value="NZ_JBHTIF010000001.1"/>
</dbReference>
<name>A0ABW2YCV4_9GAMM</name>
<dbReference type="SMART" id="SM00089">
    <property type="entry name" value="PKD"/>
    <property type="match status" value="1"/>
</dbReference>
<reference evidence="12" key="1">
    <citation type="journal article" date="2019" name="Int. J. Syst. Evol. Microbiol.">
        <title>The Global Catalogue of Microorganisms (GCM) 10K type strain sequencing project: providing services to taxonomists for standard genome sequencing and annotation.</title>
        <authorList>
            <consortium name="The Broad Institute Genomics Platform"/>
            <consortium name="The Broad Institute Genome Sequencing Center for Infectious Disease"/>
            <person name="Wu L."/>
            <person name="Ma J."/>
        </authorList>
    </citation>
    <scope>NUCLEOTIDE SEQUENCE [LARGE SCALE GENOMIC DNA]</scope>
    <source>
        <strain evidence="12">CCUG 55585</strain>
    </source>
</reference>
<feature type="region of interest" description="Disordered" evidence="6">
    <location>
        <begin position="276"/>
        <end position="298"/>
    </location>
</feature>
<dbReference type="Pfam" id="PF18911">
    <property type="entry name" value="PKD_4"/>
    <property type="match status" value="1"/>
</dbReference>
<proteinExistence type="inferred from homology"/>
<sequence>MRYRSELLSALLLLSVPVVASTQTIPSISPGSAEDASSVVVIRYRTQAELQQLGDRFQHVHVDRRARTVRADATGRDIAQLRAAGMAVTIDRDATLALRRSESAIARSGFGTRSISGYSCYRTVEETYTTLNQLTANKPALVSVSNIGSSWLKTRGTGGYDLKVLRLTNSATNASRPNKPAMVLTGGMHPREYAPVELVTRFGEWLVNGYGTDAEATWLMDNYVFYIVLQSNPDGRKKAEAGASWRKNVNNTNGSCSASSFGVDLNRNFPFQWNSGSGGSSGSACAETYRGPSRQSEPETQALVRLIAGTPGASGAYSGGIFPDLRADGATTAAPDTATGMYIDVHAYGQLVMWPWGYTSSAAPNGTALRTLGRRVAYHNSAKPQTISELYTADGSSVDTIYGLLGTPSLAFELGNAFFEGCSSFESSVLPRNLAALKYAARTLSAPYRYPSGPDSVSVTTSSASVPAGTAVTITAVLDDTRFNQTNGTEASQAIASARMYVDTPPWQSGATAIAMSASDGSFNSSRETVTASLNTSGLSAGRHIVYVQGVDASGLAGAPNAVIVNVTGGGGGNVAPIADFTSTAPTASLSVTFTDRSSDSDGSIASRSWDFGDGTTSTQASPTKTYASAGTYTIKLTVTDNGGLSHTKTETIAVGTSTPPPQTYSNGTDYAINDNATVESPVTVANRPGNAPTNASVAVNILHTFRGDLRIDLVAPDGSVYLLKSYSSSDSADNVNATYTVNLSSEALNGTWKLRVNDNAANDTGRIDSWSVTF</sequence>
<dbReference type="PANTHER" id="PTHR11705">
    <property type="entry name" value="PROTEASE FAMILY M14 CARBOXYPEPTIDASE A,B"/>
    <property type="match status" value="1"/>
</dbReference>
<evidence type="ECO:0000259" key="10">
    <source>
        <dbReference type="PROSITE" id="PS52035"/>
    </source>
</evidence>
<dbReference type="InterPro" id="IPR000834">
    <property type="entry name" value="Peptidase_M14"/>
</dbReference>
<dbReference type="InterPro" id="IPR035986">
    <property type="entry name" value="PKD_dom_sf"/>
</dbReference>
<comment type="cofactor">
    <cofactor evidence="1">
        <name>Zn(2+)</name>
        <dbReference type="ChEBI" id="CHEBI:29105"/>
    </cofactor>
</comment>
<dbReference type="InterPro" id="IPR022409">
    <property type="entry name" value="PKD/Chitinase_dom"/>
</dbReference>
<keyword evidence="11" id="KW-0121">Carboxypeptidase</keyword>
<dbReference type="Proteomes" id="UP001597110">
    <property type="component" value="Unassembled WGS sequence"/>
</dbReference>
<evidence type="ECO:0000256" key="3">
    <source>
        <dbReference type="ARBA" id="ARBA00022670"/>
    </source>
</evidence>
<feature type="active site" description="Proton donor/acceptor" evidence="5">
    <location>
        <position position="413"/>
    </location>
</feature>
<organism evidence="11 12">
    <name type="scientific">Lysobacter brunescens</name>
    <dbReference type="NCBI Taxonomy" id="262323"/>
    <lineage>
        <taxon>Bacteria</taxon>
        <taxon>Pseudomonadati</taxon>
        <taxon>Pseudomonadota</taxon>
        <taxon>Gammaproteobacteria</taxon>
        <taxon>Lysobacterales</taxon>
        <taxon>Lysobacteraceae</taxon>
        <taxon>Lysobacter</taxon>
    </lineage>
</organism>
<feature type="domain" description="PKD" evidence="8">
    <location>
        <begin position="587"/>
        <end position="655"/>
    </location>
</feature>
<dbReference type="PROSITE" id="PS50093">
    <property type="entry name" value="PKD"/>
    <property type="match status" value="1"/>
</dbReference>
<accession>A0ABW2YCV4</accession>
<dbReference type="PROSITE" id="PS51829">
    <property type="entry name" value="P_HOMO_B"/>
    <property type="match status" value="1"/>
</dbReference>
<dbReference type="SUPFAM" id="SSF49299">
    <property type="entry name" value="PKD domain"/>
    <property type="match status" value="1"/>
</dbReference>
<keyword evidence="4" id="KW-0378">Hydrolase</keyword>
<feature type="chain" id="PRO_5045497157" evidence="7">
    <location>
        <begin position="21"/>
        <end position="775"/>
    </location>
</feature>
<dbReference type="GO" id="GO:0004180">
    <property type="term" value="F:carboxypeptidase activity"/>
    <property type="evidence" value="ECO:0007669"/>
    <property type="project" value="UniProtKB-KW"/>
</dbReference>
<dbReference type="SMART" id="SM00631">
    <property type="entry name" value="Zn_pept"/>
    <property type="match status" value="1"/>
</dbReference>
<evidence type="ECO:0000313" key="12">
    <source>
        <dbReference type="Proteomes" id="UP001597110"/>
    </source>
</evidence>
<dbReference type="EMBL" id="JBHTIF010000001">
    <property type="protein sequence ID" value="MFD0725466.1"/>
    <property type="molecule type" value="Genomic_DNA"/>
</dbReference>
<dbReference type="Gene3D" id="3.40.630.10">
    <property type="entry name" value="Zn peptidases"/>
    <property type="match status" value="1"/>
</dbReference>
<evidence type="ECO:0000256" key="1">
    <source>
        <dbReference type="ARBA" id="ARBA00001947"/>
    </source>
</evidence>
<dbReference type="Gene3D" id="2.60.40.10">
    <property type="entry name" value="Immunoglobulins"/>
    <property type="match status" value="1"/>
</dbReference>
<dbReference type="PANTHER" id="PTHR11705:SF119">
    <property type="entry name" value="OS02G0119300 PROTEIN"/>
    <property type="match status" value="1"/>
</dbReference>
<evidence type="ECO:0000256" key="4">
    <source>
        <dbReference type="ARBA" id="ARBA00022801"/>
    </source>
</evidence>
<dbReference type="CDD" id="cd00146">
    <property type="entry name" value="PKD"/>
    <property type="match status" value="1"/>
</dbReference>
<dbReference type="SUPFAM" id="SSF49785">
    <property type="entry name" value="Galactose-binding domain-like"/>
    <property type="match status" value="1"/>
</dbReference>
<dbReference type="InterPro" id="IPR013783">
    <property type="entry name" value="Ig-like_fold"/>
</dbReference>
<dbReference type="Gene3D" id="2.60.120.260">
    <property type="entry name" value="Galactose-binding domain-like"/>
    <property type="match status" value="1"/>
</dbReference>
<dbReference type="InterPro" id="IPR000601">
    <property type="entry name" value="PKD_dom"/>
</dbReference>
<protein>
    <submittedName>
        <fullName evidence="11">M14 family zinc carboxypeptidase</fullName>
    </submittedName>
</protein>
<dbReference type="InterPro" id="IPR008979">
    <property type="entry name" value="Galactose-bd-like_sf"/>
</dbReference>